<dbReference type="PROSITE" id="PS50846">
    <property type="entry name" value="HMA_2"/>
    <property type="match status" value="1"/>
</dbReference>
<gene>
    <name evidence="2" type="ORF">ACJRO7_018552</name>
</gene>
<dbReference type="InterPro" id="IPR036163">
    <property type="entry name" value="HMA_dom_sf"/>
</dbReference>
<feature type="domain" description="HMA" evidence="1">
    <location>
        <begin position="20"/>
        <end position="92"/>
    </location>
</feature>
<evidence type="ECO:0000313" key="2">
    <source>
        <dbReference type="EMBL" id="KAL3743263.1"/>
    </source>
</evidence>
<dbReference type="EMBL" id="JBJKBG010000004">
    <property type="protein sequence ID" value="KAL3743263.1"/>
    <property type="molecule type" value="Genomic_DNA"/>
</dbReference>
<dbReference type="Proteomes" id="UP001634007">
    <property type="component" value="Unassembled WGS sequence"/>
</dbReference>
<dbReference type="PANTHER" id="PTHR46119">
    <property type="entry name" value="OS08G0405700 PROTEIN"/>
    <property type="match status" value="1"/>
</dbReference>
<dbReference type="Pfam" id="PF00403">
    <property type="entry name" value="HMA"/>
    <property type="match status" value="1"/>
</dbReference>
<comment type="caution">
    <text evidence="2">The sequence shown here is derived from an EMBL/GenBank/DDBJ whole genome shotgun (WGS) entry which is preliminary data.</text>
</comment>
<dbReference type="SUPFAM" id="SSF55008">
    <property type="entry name" value="HMA, heavy metal-associated domain"/>
    <property type="match status" value="1"/>
</dbReference>
<evidence type="ECO:0000313" key="3">
    <source>
        <dbReference type="Proteomes" id="UP001634007"/>
    </source>
</evidence>
<name>A0ABD3KV27_EUCGL</name>
<dbReference type="Gene3D" id="3.30.70.100">
    <property type="match status" value="1"/>
</dbReference>
<dbReference type="InterPro" id="IPR006121">
    <property type="entry name" value="HMA_dom"/>
</dbReference>
<dbReference type="InterPro" id="IPR044526">
    <property type="entry name" value="NAKR1-3"/>
</dbReference>
<organism evidence="2 3">
    <name type="scientific">Eucalyptus globulus</name>
    <name type="common">Tasmanian blue gum</name>
    <dbReference type="NCBI Taxonomy" id="34317"/>
    <lineage>
        <taxon>Eukaryota</taxon>
        <taxon>Viridiplantae</taxon>
        <taxon>Streptophyta</taxon>
        <taxon>Embryophyta</taxon>
        <taxon>Tracheophyta</taxon>
        <taxon>Spermatophyta</taxon>
        <taxon>Magnoliopsida</taxon>
        <taxon>eudicotyledons</taxon>
        <taxon>Gunneridae</taxon>
        <taxon>Pentapetalae</taxon>
        <taxon>rosids</taxon>
        <taxon>malvids</taxon>
        <taxon>Myrtales</taxon>
        <taxon>Myrtaceae</taxon>
        <taxon>Myrtoideae</taxon>
        <taxon>Eucalypteae</taxon>
        <taxon>Eucalyptus</taxon>
    </lineage>
</organism>
<keyword evidence="3" id="KW-1185">Reference proteome</keyword>
<accession>A0ABD3KV27</accession>
<evidence type="ECO:0000259" key="1">
    <source>
        <dbReference type="PROSITE" id="PS50846"/>
    </source>
</evidence>
<dbReference type="PANTHER" id="PTHR46119:SF15">
    <property type="entry name" value="PROTEIN SODIUM POTASSIUM ROOT DEFECTIVE 2"/>
    <property type="match status" value="1"/>
</dbReference>
<dbReference type="AlphaFoldDB" id="A0ABD3KV27"/>
<reference evidence="2 3" key="1">
    <citation type="submission" date="2024-11" db="EMBL/GenBank/DDBJ databases">
        <title>Chromosome-level genome assembly of Eucalyptus globulus Labill. provides insights into its genome evolution.</title>
        <authorList>
            <person name="Li X."/>
        </authorList>
    </citation>
    <scope>NUCLEOTIDE SEQUENCE [LARGE SCALE GENOMIC DNA]</scope>
    <source>
        <strain evidence="2">CL2024</strain>
        <tissue evidence="2">Fresh tender leaves</tissue>
    </source>
</reference>
<proteinExistence type="predicted"/>
<protein>
    <recommendedName>
        <fullName evidence="1">HMA domain-containing protein</fullName>
    </recommendedName>
</protein>
<sequence>MKKLPRQCLLNYENLTLPPFQVVVMTANVGCARCRERVSQVISRMDGVREYTVDIRNERVIVKGDFKVEREVPDESADLQIKKEEEHQLSLLFRYFRTSCLGKHLGH</sequence>